<proteinExistence type="predicted"/>
<dbReference type="EMBL" id="BAABAL010000020">
    <property type="protein sequence ID" value="GAA4031853.1"/>
    <property type="molecule type" value="Genomic_DNA"/>
</dbReference>
<name>A0ABP7TVC3_9PSEU</name>
<keyword evidence="2" id="KW-1185">Reference proteome</keyword>
<organism evidence="1 2">
    <name type="scientific">Allokutzneria multivorans</name>
    <dbReference type="NCBI Taxonomy" id="1142134"/>
    <lineage>
        <taxon>Bacteria</taxon>
        <taxon>Bacillati</taxon>
        <taxon>Actinomycetota</taxon>
        <taxon>Actinomycetes</taxon>
        <taxon>Pseudonocardiales</taxon>
        <taxon>Pseudonocardiaceae</taxon>
        <taxon>Allokutzneria</taxon>
    </lineage>
</organism>
<protein>
    <submittedName>
        <fullName evidence="1">Uncharacterized protein</fullName>
    </submittedName>
</protein>
<accession>A0ABP7TVC3</accession>
<reference evidence="2" key="1">
    <citation type="journal article" date="2019" name="Int. J. Syst. Evol. Microbiol.">
        <title>The Global Catalogue of Microorganisms (GCM) 10K type strain sequencing project: providing services to taxonomists for standard genome sequencing and annotation.</title>
        <authorList>
            <consortium name="The Broad Institute Genomics Platform"/>
            <consortium name="The Broad Institute Genome Sequencing Center for Infectious Disease"/>
            <person name="Wu L."/>
            <person name="Ma J."/>
        </authorList>
    </citation>
    <scope>NUCLEOTIDE SEQUENCE [LARGE SCALE GENOMIC DNA]</scope>
    <source>
        <strain evidence="2">JCM 17342</strain>
    </source>
</reference>
<evidence type="ECO:0000313" key="1">
    <source>
        <dbReference type="EMBL" id="GAA4031853.1"/>
    </source>
</evidence>
<gene>
    <name evidence="1" type="ORF">GCM10022247_66140</name>
</gene>
<comment type="caution">
    <text evidence="1">The sequence shown here is derived from an EMBL/GenBank/DDBJ whole genome shotgun (WGS) entry which is preliminary data.</text>
</comment>
<dbReference type="Proteomes" id="UP001501747">
    <property type="component" value="Unassembled WGS sequence"/>
</dbReference>
<sequence>MLRSVSPASPLPPSLPFRPVIDGVLMATLAEVGSLSRDITHELVGARSFDAMMASACDNLMETTTYQRSEECGGAVLVVERPDGLAASVIASRYLRDLLAHALGPGPHLVALPCPDTLLATPVGSGMTCRLDWIMRNSACEGATALTPSLIAVEAAGMRVVAQRRTTTR</sequence>
<evidence type="ECO:0000313" key="2">
    <source>
        <dbReference type="Proteomes" id="UP001501747"/>
    </source>
</evidence>